<dbReference type="AlphaFoldDB" id="A0A1C3UCH6"/>
<dbReference type="InterPro" id="IPR008995">
    <property type="entry name" value="Mo/tungstate-bd_C_term_dom"/>
</dbReference>
<evidence type="ECO:0000259" key="5">
    <source>
        <dbReference type="PROSITE" id="PS50893"/>
    </source>
</evidence>
<dbReference type="STRING" id="410764.GA0061103_1913"/>
<evidence type="ECO:0000256" key="4">
    <source>
        <dbReference type="ARBA" id="ARBA00022840"/>
    </source>
</evidence>
<dbReference type="InterPro" id="IPR017871">
    <property type="entry name" value="ABC_transporter-like_CS"/>
</dbReference>
<accession>A0A1C3UCH6</accession>
<keyword evidence="2" id="KW-0813">Transport</keyword>
<dbReference type="InterPro" id="IPR013611">
    <property type="entry name" value="Transp-assoc_OB_typ2"/>
</dbReference>
<organism evidence="6 7">
    <name type="scientific">Rhizobium multihospitium</name>
    <dbReference type="NCBI Taxonomy" id="410764"/>
    <lineage>
        <taxon>Bacteria</taxon>
        <taxon>Pseudomonadati</taxon>
        <taxon>Pseudomonadota</taxon>
        <taxon>Alphaproteobacteria</taxon>
        <taxon>Hyphomicrobiales</taxon>
        <taxon>Rhizobiaceae</taxon>
        <taxon>Rhizobium/Agrobacterium group</taxon>
        <taxon>Rhizobium</taxon>
    </lineage>
</organism>
<evidence type="ECO:0000313" key="6">
    <source>
        <dbReference type="EMBL" id="SCB13183.1"/>
    </source>
</evidence>
<dbReference type="FunFam" id="3.40.50.300:FF:000425">
    <property type="entry name" value="Probable ABC transporter, ATP-binding subunit"/>
    <property type="match status" value="1"/>
</dbReference>
<dbReference type="InterPro" id="IPR003593">
    <property type="entry name" value="AAA+_ATPase"/>
</dbReference>
<gene>
    <name evidence="6" type="ORF">GA0061103_1913</name>
</gene>
<dbReference type="PANTHER" id="PTHR42781:SF4">
    <property type="entry name" value="SPERMIDINE_PUTRESCINE IMPORT ATP-BINDING PROTEIN POTA"/>
    <property type="match status" value="1"/>
</dbReference>
<dbReference type="InterPro" id="IPR027417">
    <property type="entry name" value="P-loop_NTPase"/>
</dbReference>
<sequence length="365" mass="38901">MAIAIGLDHIVRNYGPTRAVDGVTLDIRAGEFFTLLGSSGCGKSSLLKLIGGFDKPTSGRVLFDGRDMADVPANRRPVNTVFQSLGLFPHMNVAQNVGYGLKLRGLSGATLKSKVDGALDLVELSGFADRDVNLLSGGQRQRVALARALVMEPGILLLDEPLTGLDERLRQQVRDEFGRLHKRTGATFILVTHNQDEALSLSDRMAVMHKGRIEQTDVPSRFFEAPANAFVARFVGIDTLLRPESISVSGGRALVTIAGQRISAGFSGAAPPSDALVAIRPDRIELIPAAEDAVEIIELKVVESIYRGLSHDVTLAFADSQRVVLTTSADATPPLPGDSVRVRLKPGAALLIDRSGIPALAGGDE</sequence>
<evidence type="ECO:0000256" key="2">
    <source>
        <dbReference type="ARBA" id="ARBA00022448"/>
    </source>
</evidence>
<dbReference type="GO" id="GO:0043190">
    <property type="term" value="C:ATP-binding cassette (ABC) transporter complex"/>
    <property type="evidence" value="ECO:0007669"/>
    <property type="project" value="InterPro"/>
</dbReference>
<keyword evidence="7" id="KW-1185">Reference proteome</keyword>
<evidence type="ECO:0000313" key="7">
    <source>
        <dbReference type="Proteomes" id="UP000199101"/>
    </source>
</evidence>
<dbReference type="PROSITE" id="PS00211">
    <property type="entry name" value="ABC_TRANSPORTER_1"/>
    <property type="match status" value="1"/>
</dbReference>
<proteinExistence type="inferred from homology"/>
<dbReference type="Pfam" id="PF08402">
    <property type="entry name" value="TOBE_2"/>
    <property type="match status" value="1"/>
</dbReference>
<dbReference type="GO" id="GO:0015697">
    <property type="term" value="P:quaternary ammonium group transport"/>
    <property type="evidence" value="ECO:0007669"/>
    <property type="project" value="UniProtKB-ARBA"/>
</dbReference>
<dbReference type="PROSITE" id="PS50893">
    <property type="entry name" value="ABC_TRANSPORTER_2"/>
    <property type="match status" value="1"/>
</dbReference>
<name>A0A1C3UCH6_9HYPH</name>
<dbReference type="Gene3D" id="3.40.50.300">
    <property type="entry name" value="P-loop containing nucleotide triphosphate hydrolases"/>
    <property type="match status" value="1"/>
</dbReference>
<dbReference type="Pfam" id="PF00005">
    <property type="entry name" value="ABC_tran"/>
    <property type="match status" value="1"/>
</dbReference>
<protein>
    <submittedName>
        <fullName evidence="6">Spermidine/putrescine transport system ATP-binding protein</fullName>
    </submittedName>
</protein>
<keyword evidence="3" id="KW-0547">Nucleotide-binding</keyword>
<dbReference type="InterPro" id="IPR003439">
    <property type="entry name" value="ABC_transporter-like_ATP-bd"/>
</dbReference>
<dbReference type="Proteomes" id="UP000199101">
    <property type="component" value="Unassembled WGS sequence"/>
</dbReference>
<dbReference type="RefSeq" id="WP_092707413.1">
    <property type="nucleotide sequence ID" value="NZ_FMAG01000001.1"/>
</dbReference>
<reference evidence="7" key="1">
    <citation type="submission" date="2016-08" db="EMBL/GenBank/DDBJ databases">
        <authorList>
            <person name="Varghese N."/>
            <person name="Submissions Spin"/>
        </authorList>
    </citation>
    <scope>NUCLEOTIDE SEQUENCE [LARGE SCALE GENOMIC DNA]</scope>
    <source>
        <strain evidence="7">HAMBI 2975</strain>
    </source>
</reference>
<comment type="similarity">
    <text evidence="1">Belongs to the ABC transporter superfamily.</text>
</comment>
<evidence type="ECO:0000256" key="3">
    <source>
        <dbReference type="ARBA" id="ARBA00022741"/>
    </source>
</evidence>
<dbReference type="InterPro" id="IPR050093">
    <property type="entry name" value="ABC_SmlMolc_Importer"/>
</dbReference>
<dbReference type="PANTHER" id="PTHR42781">
    <property type="entry name" value="SPERMIDINE/PUTRESCINE IMPORT ATP-BINDING PROTEIN POTA"/>
    <property type="match status" value="1"/>
</dbReference>
<dbReference type="EMBL" id="FMAG01000001">
    <property type="protein sequence ID" value="SCB13183.1"/>
    <property type="molecule type" value="Genomic_DNA"/>
</dbReference>
<dbReference type="GO" id="GO:0022857">
    <property type="term" value="F:transmembrane transporter activity"/>
    <property type="evidence" value="ECO:0007669"/>
    <property type="project" value="InterPro"/>
</dbReference>
<keyword evidence="4 6" id="KW-0067">ATP-binding</keyword>
<dbReference type="OrthoDB" id="9802264at2"/>
<dbReference type="GO" id="GO:0016887">
    <property type="term" value="F:ATP hydrolysis activity"/>
    <property type="evidence" value="ECO:0007669"/>
    <property type="project" value="InterPro"/>
</dbReference>
<feature type="domain" description="ABC transporter" evidence="5">
    <location>
        <begin position="5"/>
        <end position="235"/>
    </location>
</feature>
<dbReference type="SUPFAM" id="SSF52540">
    <property type="entry name" value="P-loop containing nucleoside triphosphate hydrolases"/>
    <property type="match status" value="1"/>
</dbReference>
<dbReference type="GO" id="GO:0005524">
    <property type="term" value="F:ATP binding"/>
    <property type="evidence" value="ECO:0007669"/>
    <property type="project" value="UniProtKB-KW"/>
</dbReference>
<dbReference type="SUPFAM" id="SSF50331">
    <property type="entry name" value="MOP-like"/>
    <property type="match status" value="1"/>
</dbReference>
<dbReference type="SMART" id="SM00382">
    <property type="entry name" value="AAA"/>
    <property type="match status" value="1"/>
</dbReference>
<evidence type="ECO:0000256" key="1">
    <source>
        <dbReference type="ARBA" id="ARBA00005417"/>
    </source>
</evidence>